<organism evidence="1 2">
    <name type="scientific">Persicimonas caeni</name>
    <dbReference type="NCBI Taxonomy" id="2292766"/>
    <lineage>
        <taxon>Bacteria</taxon>
        <taxon>Deltaproteobacteria</taxon>
        <taxon>Bradymonadales</taxon>
        <taxon>Bradymonadaceae</taxon>
        <taxon>Persicimonas</taxon>
    </lineage>
</organism>
<accession>A0A5B8Y1C5</accession>
<dbReference type="PROSITE" id="PS51257">
    <property type="entry name" value="PROKAR_LIPOPROTEIN"/>
    <property type="match status" value="1"/>
</dbReference>
<dbReference type="RefSeq" id="WP_141196686.1">
    <property type="nucleotide sequence ID" value="NZ_CP041186.1"/>
</dbReference>
<evidence type="ECO:0000313" key="2">
    <source>
        <dbReference type="Proteomes" id="UP000315995"/>
    </source>
</evidence>
<dbReference type="AlphaFoldDB" id="A0A4Y6PPJ6"/>
<accession>A0A4Y6PPJ6</accession>
<gene>
    <name evidence="1" type="ORF">FIV42_05430</name>
</gene>
<sequence length="180" mass="19484">MAQRTGDGRTYLGQAATRWLAAFGALLLFGAGCGGPEVEDEDIIVREPVVTGVPYGGGPTDDMANLEDAVARPAVYNGDTVYGQGTVAEVVSERGFWLESEGQFIFTVIREREYEQVALKAGHILQLSGELHETDDLSALEGELDPYAARVLERQEFYLVVSANTLQIVTRGVAQRTSSN</sequence>
<proteinExistence type="predicted"/>
<dbReference type="Proteomes" id="UP000315995">
    <property type="component" value="Chromosome"/>
</dbReference>
<evidence type="ECO:0000313" key="1">
    <source>
        <dbReference type="EMBL" id="QDG50190.1"/>
    </source>
</evidence>
<keyword evidence="2" id="KW-1185">Reference proteome</keyword>
<dbReference type="EMBL" id="CP041186">
    <property type="protein sequence ID" value="QDG50190.1"/>
    <property type="molecule type" value="Genomic_DNA"/>
</dbReference>
<reference evidence="1 2" key="1">
    <citation type="submission" date="2019-06" db="EMBL/GenBank/DDBJ databases">
        <title>Persicimonas caeni gen. nov., sp. nov., a predatory bacterium isolated from solar saltern.</title>
        <authorList>
            <person name="Wang S."/>
        </authorList>
    </citation>
    <scope>NUCLEOTIDE SEQUENCE [LARGE SCALE GENOMIC DNA]</scope>
    <source>
        <strain evidence="1 2">YN101</strain>
    </source>
</reference>
<name>A0A4Y6PPJ6_PERCE</name>
<protein>
    <submittedName>
        <fullName evidence="1">Uncharacterized protein</fullName>
    </submittedName>
</protein>